<gene>
    <name evidence="3" type="ORF">HNQ59_003896</name>
</gene>
<comment type="caution">
    <text evidence="3">The sequence shown here is derived from an EMBL/GenBank/DDBJ whole genome shotgun (WGS) entry which is preliminary data.</text>
</comment>
<dbReference type="Pfam" id="PF21527">
    <property type="entry name" value="Stv"/>
    <property type="match status" value="1"/>
</dbReference>
<dbReference type="Proteomes" id="UP000575898">
    <property type="component" value="Unassembled WGS sequence"/>
</dbReference>
<evidence type="ECO:0000313" key="4">
    <source>
        <dbReference type="Proteomes" id="UP000575898"/>
    </source>
</evidence>
<sequence>MTLGFTSDSRSSTTQSAISAGQLELRDPNRQQQDLSQLKRDTHDTAGRLDKIFDKHQVDNQLEFQRVAQEEARPYLAKASNWIGDHFAKDDPLKYLAHAGLGATLTLLTGSGWQAGAVGGALGEALPQVLDQAFEKDANGQIKHAGLFSAATQLLSAAVASQSGLNGMASALASQNAVENNYLKHQQIEQREARKKQECAAGDQACRKRIDTEYRQLDRAQQQQAEVCKTASECRKERDVIGQDIAQLEKGLAQLQHDREKDLISQSDYVAQGVSINAALNRAKGALEQNWRSFNASVPIAEWNRDEHLHTLQAATGVLSGLAGGALAAGTRTKEVRAGSEPVVSGPGPINEPQPTAGRSLPSHTVAESSLYTRNAGGEPVVVKSPAPYETVPVTVKQPVAGLGLTAAERDVILAAGKGPRVGTNGGIERSFLGSSEGHQFAAKVIPGGTGTAFVGHGYSTPYDGKIIVPQGTAITPPRDGIRITERTGQYMERGDWEGLSKLARSDERIASDINGMATYLPGSQIPNYTLTAPTLPALNIYQNSISVEFKTPLIQLLQKNIGCVQWAACTEFKSR</sequence>
<dbReference type="AlphaFoldDB" id="A0A840MT41"/>
<feature type="region of interest" description="Disordered" evidence="1">
    <location>
        <begin position="1"/>
        <end position="40"/>
    </location>
</feature>
<protein>
    <recommendedName>
        <fullName evidence="2">Putative adhesin Stv domain-containing protein</fullName>
    </recommendedName>
</protein>
<organism evidence="3 4">
    <name type="scientific">Chitinivorax tropicus</name>
    <dbReference type="NCBI Taxonomy" id="714531"/>
    <lineage>
        <taxon>Bacteria</taxon>
        <taxon>Pseudomonadati</taxon>
        <taxon>Pseudomonadota</taxon>
        <taxon>Betaproteobacteria</taxon>
        <taxon>Chitinivorax</taxon>
    </lineage>
</organism>
<evidence type="ECO:0000256" key="1">
    <source>
        <dbReference type="SAM" id="MobiDB-lite"/>
    </source>
</evidence>
<proteinExistence type="predicted"/>
<reference evidence="3 4" key="1">
    <citation type="submission" date="2020-08" db="EMBL/GenBank/DDBJ databases">
        <title>Genomic Encyclopedia of Type Strains, Phase IV (KMG-IV): sequencing the most valuable type-strain genomes for metagenomic binning, comparative biology and taxonomic classification.</title>
        <authorList>
            <person name="Goeker M."/>
        </authorList>
    </citation>
    <scope>NUCLEOTIDE SEQUENCE [LARGE SCALE GENOMIC DNA]</scope>
    <source>
        <strain evidence="3 4">DSM 27165</strain>
    </source>
</reference>
<evidence type="ECO:0000259" key="2">
    <source>
        <dbReference type="Pfam" id="PF21527"/>
    </source>
</evidence>
<accession>A0A840MT41</accession>
<keyword evidence="4" id="KW-1185">Reference proteome</keyword>
<dbReference type="RefSeq" id="WP_184041951.1">
    <property type="nucleotide sequence ID" value="NZ_JACHHY010000047.1"/>
</dbReference>
<feature type="compositionally biased region" description="Polar residues" evidence="1">
    <location>
        <begin position="1"/>
        <end position="19"/>
    </location>
</feature>
<dbReference type="InterPro" id="IPR049002">
    <property type="entry name" value="Stv"/>
</dbReference>
<evidence type="ECO:0000313" key="3">
    <source>
        <dbReference type="EMBL" id="MBB5020575.1"/>
    </source>
</evidence>
<feature type="region of interest" description="Disordered" evidence="1">
    <location>
        <begin position="333"/>
        <end position="364"/>
    </location>
</feature>
<feature type="domain" description="Putative adhesin Stv" evidence="2">
    <location>
        <begin position="453"/>
        <end position="572"/>
    </location>
</feature>
<dbReference type="EMBL" id="JACHHY010000047">
    <property type="protein sequence ID" value="MBB5020575.1"/>
    <property type="molecule type" value="Genomic_DNA"/>
</dbReference>
<name>A0A840MT41_9PROT</name>